<organism evidence="3 4">
    <name type="scientific">Steinernema glaseri</name>
    <dbReference type="NCBI Taxonomy" id="37863"/>
    <lineage>
        <taxon>Eukaryota</taxon>
        <taxon>Metazoa</taxon>
        <taxon>Ecdysozoa</taxon>
        <taxon>Nematoda</taxon>
        <taxon>Chromadorea</taxon>
        <taxon>Rhabditida</taxon>
        <taxon>Tylenchina</taxon>
        <taxon>Panagrolaimomorpha</taxon>
        <taxon>Strongyloidoidea</taxon>
        <taxon>Steinernematidae</taxon>
        <taxon>Steinernema</taxon>
    </lineage>
</organism>
<proteinExistence type="predicted"/>
<feature type="compositionally biased region" description="Basic and acidic residues" evidence="1">
    <location>
        <begin position="163"/>
        <end position="173"/>
    </location>
</feature>
<feature type="compositionally biased region" description="Low complexity" evidence="1">
    <location>
        <begin position="111"/>
        <end position="125"/>
    </location>
</feature>
<evidence type="ECO:0000256" key="2">
    <source>
        <dbReference type="SAM" id="Phobius"/>
    </source>
</evidence>
<evidence type="ECO:0000313" key="3">
    <source>
        <dbReference type="Proteomes" id="UP000095287"/>
    </source>
</evidence>
<keyword evidence="2" id="KW-0472">Membrane</keyword>
<dbReference type="WBParaSite" id="L893_g1807.t1">
    <property type="protein sequence ID" value="L893_g1807.t1"/>
    <property type="gene ID" value="L893_g1807"/>
</dbReference>
<feature type="region of interest" description="Disordered" evidence="1">
    <location>
        <begin position="9"/>
        <end position="30"/>
    </location>
</feature>
<accession>A0A1I7YNE4</accession>
<feature type="compositionally biased region" description="Basic and acidic residues" evidence="1">
    <location>
        <begin position="132"/>
        <end position="147"/>
    </location>
</feature>
<protein>
    <submittedName>
        <fullName evidence="4">Triadin-like</fullName>
    </submittedName>
</protein>
<sequence length="287" mass="31575">MLQVPALEVAKDTRRSTAERSPISSRATPDRVQIRHSVCTTVYIDYSQYQVQGFVANRAPSNMISPFVLAVANAIVVGAAVFTTAFNCSKKPKQHPSNVKPGSKPEKKIPSKSANTAQAAASSSAGIPTPPGRHEGQEKPKKDEVNKSKMANVEKTPAKSKIGKLDEKKDKASKSKCNSKNLKVEEKKEASKKKEEQDPEEAKDPRPAEELKEEKKPEEDYPDVKEPTPSIKKKKEEELEKERKKGIESGFYQSKSDEDDTLEPVKSLKEEGSGGDSKSKKSLVKKA</sequence>
<dbReference type="Proteomes" id="UP000095287">
    <property type="component" value="Unplaced"/>
</dbReference>
<dbReference type="AlphaFoldDB" id="A0A1I7YNE4"/>
<keyword evidence="2" id="KW-1133">Transmembrane helix</keyword>
<feature type="compositionally biased region" description="Basic and acidic residues" evidence="1">
    <location>
        <begin position="182"/>
        <end position="226"/>
    </location>
</feature>
<feature type="compositionally biased region" description="Basic and acidic residues" evidence="1">
    <location>
        <begin position="234"/>
        <end position="247"/>
    </location>
</feature>
<feature type="compositionally biased region" description="Basic and acidic residues" evidence="1">
    <location>
        <begin position="9"/>
        <end position="18"/>
    </location>
</feature>
<name>A0A1I7YNE4_9BILA</name>
<feature type="region of interest" description="Disordered" evidence="1">
    <location>
        <begin position="89"/>
        <end position="287"/>
    </location>
</feature>
<feature type="transmembrane region" description="Helical" evidence="2">
    <location>
        <begin position="64"/>
        <end position="86"/>
    </location>
</feature>
<evidence type="ECO:0000313" key="4">
    <source>
        <dbReference type="WBParaSite" id="L893_g1807.t1"/>
    </source>
</evidence>
<evidence type="ECO:0000256" key="1">
    <source>
        <dbReference type="SAM" id="MobiDB-lite"/>
    </source>
</evidence>
<keyword evidence="3" id="KW-1185">Reference proteome</keyword>
<keyword evidence="2" id="KW-0812">Transmembrane</keyword>
<reference evidence="4" key="1">
    <citation type="submission" date="2016-11" db="UniProtKB">
        <authorList>
            <consortium name="WormBaseParasite"/>
        </authorList>
    </citation>
    <scope>IDENTIFICATION</scope>
</reference>